<reference evidence="2" key="1">
    <citation type="submission" date="2022-11" db="UniProtKB">
        <authorList>
            <consortium name="WormBaseParasite"/>
        </authorList>
    </citation>
    <scope>IDENTIFICATION</scope>
</reference>
<protein>
    <submittedName>
        <fullName evidence="2">IgGFc-binding protein N-terminal domain-containing protein</fullName>
    </submittedName>
</protein>
<dbReference type="AlphaFoldDB" id="A0A914QDA2"/>
<evidence type="ECO:0000313" key="2">
    <source>
        <dbReference type="WBParaSite" id="PDA_v2.g2961.t1"/>
    </source>
</evidence>
<proteinExistence type="predicted"/>
<keyword evidence="1" id="KW-1185">Reference proteome</keyword>
<name>A0A914QDA2_9BILA</name>
<sequence length="148" mass="16504">MIVFAPSYDTTTSISVDSIYRLHTYNVSLQSSTLKHTLLDVSAAETFKWQGFGIFTNALTVIVPQKNIVVLKSHVGYGAYNITKYMDGQKGIMTTPAYTGGLASTDISHFYNIKNTYNITVNIKVLDFLGSPFVVFQSQNDDKWINSK</sequence>
<accession>A0A914QDA2</accession>
<evidence type="ECO:0000313" key="1">
    <source>
        <dbReference type="Proteomes" id="UP000887578"/>
    </source>
</evidence>
<dbReference type="WBParaSite" id="PDA_v2.g2961.t1">
    <property type="protein sequence ID" value="PDA_v2.g2961.t1"/>
    <property type="gene ID" value="PDA_v2.g2961"/>
</dbReference>
<organism evidence="1 2">
    <name type="scientific">Panagrolaimus davidi</name>
    <dbReference type="NCBI Taxonomy" id="227884"/>
    <lineage>
        <taxon>Eukaryota</taxon>
        <taxon>Metazoa</taxon>
        <taxon>Ecdysozoa</taxon>
        <taxon>Nematoda</taxon>
        <taxon>Chromadorea</taxon>
        <taxon>Rhabditida</taxon>
        <taxon>Tylenchina</taxon>
        <taxon>Panagrolaimomorpha</taxon>
        <taxon>Panagrolaimoidea</taxon>
        <taxon>Panagrolaimidae</taxon>
        <taxon>Panagrolaimus</taxon>
    </lineage>
</organism>
<dbReference type="Proteomes" id="UP000887578">
    <property type="component" value="Unplaced"/>
</dbReference>